<evidence type="ECO:0000313" key="2">
    <source>
        <dbReference type="Proteomes" id="UP000002012"/>
    </source>
</evidence>
<reference evidence="1 2" key="1">
    <citation type="journal article" date="2010" name="Stand. Genomic Sci.">
        <title>Complete genome sequence of Denitrovibrio acetiphilus type strain (N2460).</title>
        <authorList>
            <person name="Kiss H."/>
            <person name="Lang E."/>
            <person name="Lapidus A."/>
            <person name="Copeland A."/>
            <person name="Nolan M."/>
            <person name="Glavina Del Rio T."/>
            <person name="Chen F."/>
            <person name="Lucas S."/>
            <person name="Tice H."/>
            <person name="Cheng J.F."/>
            <person name="Han C."/>
            <person name="Goodwin L."/>
            <person name="Pitluck S."/>
            <person name="Liolios K."/>
            <person name="Pati A."/>
            <person name="Ivanova N."/>
            <person name="Mavromatis K."/>
            <person name="Chen A."/>
            <person name="Palaniappan K."/>
            <person name="Land M."/>
            <person name="Hauser L."/>
            <person name="Chang Y.J."/>
            <person name="Jeffries C.D."/>
            <person name="Detter J.C."/>
            <person name="Brettin T."/>
            <person name="Spring S."/>
            <person name="Rohde M."/>
            <person name="Goker M."/>
            <person name="Woyke T."/>
            <person name="Bristow J."/>
            <person name="Eisen J.A."/>
            <person name="Markowitz V."/>
            <person name="Hugenholtz P."/>
            <person name="Kyrpides N.C."/>
            <person name="Klenk H.P."/>
        </authorList>
    </citation>
    <scope>NUCLEOTIDE SEQUENCE [LARGE SCALE GENOMIC DNA]</scope>
    <source>
        <strain evidence="2">DSM 12809 / NBRC 114555 / N2460</strain>
    </source>
</reference>
<keyword evidence="2" id="KW-1185">Reference proteome</keyword>
<sequence>MIQIAGITLPMCAVWENELESGQPEQECEICADGTELIYQNSTTAKIDIYIPKISGELTRETVLRLKSLSQNASVVSLNINGALKKALFRHSDKALDLKPVNAKQEQKTNDSYYGYIRLLEV</sequence>
<proteinExistence type="predicted"/>
<dbReference type="PaxDb" id="522772-Dacet_2237"/>
<dbReference type="KEGG" id="dap:Dacet_2237"/>
<protein>
    <submittedName>
        <fullName evidence="1">Uncharacterized protein</fullName>
    </submittedName>
</protein>
<dbReference type="RefSeq" id="WP_013011502.1">
    <property type="nucleotide sequence ID" value="NC_013943.1"/>
</dbReference>
<dbReference type="EMBL" id="CP001968">
    <property type="protein sequence ID" value="ADD68999.1"/>
    <property type="molecule type" value="Genomic_DNA"/>
</dbReference>
<name>D4H2X6_DENA2</name>
<organism evidence="1 2">
    <name type="scientific">Denitrovibrio acetiphilus (strain DSM 12809 / NBRC 114555 / N2460)</name>
    <dbReference type="NCBI Taxonomy" id="522772"/>
    <lineage>
        <taxon>Bacteria</taxon>
        <taxon>Pseudomonadati</taxon>
        <taxon>Deferribacterota</taxon>
        <taxon>Deferribacteres</taxon>
        <taxon>Deferribacterales</taxon>
        <taxon>Geovibrionaceae</taxon>
        <taxon>Denitrovibrio</taxon>
    </lineage>
</organism>
<dbReference type="Proteomes" id="UP000002012">
    <property type="component" value="Chromosome"/>
</dbReference>
<dbReference type="HOGENOM" id="CLU_2022953_0_0_0"/>
<dbReference type="STRING" id="522772.Dacet_2237"/>
<dbReference type="AlphaFoldDB" id="D4H2X6"/>
<evidence type="ECO:0000313" key="1">
    <source>
        <dbReference type="EMBL" id="ADD68999.1"/>
    </source>
</evidence>
<dbReference type="OrthoDB" id="5432576at2"/>
<accession>D4H2X6</accession>
<dbReference type="eggNOG" id="ENOG503121U">
    <property type="taxonomic scope" value="Bacteria"/>
</dbReference>
<dbReference type="InParanoid" id="D4H2X6"/>
<gene>
    <name evidence="1" type="ordered locus">Dacet_2237</name>
</gene>